<name>A0A8D4VKM3_9GAMM</name>
<evidence type="ECO:0000313" key="4">
    <source>
        <dbReference type="EMBL" id="BBL69500.1"/>
    </source>
</evidence>
<evidence type="ECO:0000313" key="5">
    <source>
        <dbReference type="Proteomes" id="UP000824988"/>
    </source>
</evidence>
<dbReference type="KEGG" id="moz:MoryE10_01060"/>
<evidence type="ECO:0000259" key="3">
    <source>
        <dbReference type="Pfam" id="PF14341"/>
    </source>
</evidence>
<keyword evidence="2" id="KW-0472">Membrane</keyword>
<feature type="transmembrane region" description="Helical" evidence="2">
    <location>
        <begin position="20"/>
        <end position="43"/>
    </location>
</feature>
<proteinExistence type="predicted"/>
<dbReference type="AlphaFoldDB" id="A0A8D4VKM3"/>
<keyword evidence="2" id="KW-1133">Transmembrane helix</keyword>
<reference evidence="4" key="1">
    <citation type="submission" date="2019-06" db="EMBL/GenBank/DDBJ databases">
        <title>Complete genome sequence of Methylogaea oryzae strain JCM16910.</title>
        <authorList>
            <person name="Asakawa S."/>
        </authorList>
    </citation>
    <scope>NUCLEOTIDE SEQUENCE</scope>
    <source>
        <strain evidence="4">E10</strain>
    </source>
</reference>
<feature type="domain" description="Type 4 fimbrial biogenesis protein PilX N-terminal" evidence="3">
    <location>
        <begin position="15"/>
        <end position="66"/>
    </location>
</feature>
<organism evidence="4 5">
    <name type="scientific">Methylogaea oryzae</name>
    <dbReference type="NCBI Taxonomy" id="1295382"/>
    <lineage>
        <taxon>Bacteria</taxon>
        <taxon>Pseudomonadati</taxon>
        <taxon>Pseudomonadota</taxon>
        <taxon>Gammaproteobacteria</taxon>
        <taxon>Methylococcales</taxon>
        <taxon>Methylococcaceae</taxon>
        <taxon>Methylogaea</taxon>
    </lineage>
</organism>
<sequence length="442" mass="45260">MKTVYPIHQPPHRQRGAVTLFVALVALVFITIMTVYTASVGVMDQRMSGNELRHQQAEAAAEAGLNQAVAYFKAKPTTAIAAQTSAGAGWSTAQDIVPAAITLPNGAQVQWARAFHCTQALVTTICPTPKDAAGAAVTTPYNYNVFRAQGTSSDGTGTVQVEQQIAFAANIAAGGAIPNAALTAAGIVPMGGNYNVVANPNGGGPGVPVSVWSHSSVSGGGSASTCNQSGYDSQTSQCTSDQITSGGTMGLDVVQNDPYVSAGGRFPDDVFQYFFGVSADPTASPPGWQTVYNMAQQITDCSTLGPTSGGLIWYTGSLCDLPSNTTIGAATDDPATTATEGPVILVAQDANFKMNANTVFNGVIFLFSTASPPVSPGSVLLNGGPVVNGAFLANSGLDNLSGTYTVKYDASILAQLAPAPSGNNNNPINGHPADVPGSWRDF</sequence>
<dbReference type="RefSeq" id="WP_221047888.1">
    <property type="nucleotide sequence ID" value="NZ_AP019782.1"/>
</dbReference>
<keyword evidence="5" id="KW-1185">Reference proteome</keyword>
<keyword evidence="2" id="KW-0812">Transmembrane</keyword>
<dbReference type="Proteomes" id="UP000824988">
    <property type="component" value="Chromosome"/>
</dbReference>
<evidence type="ECO:0000256" key="2">
    <source>
        <dbReference type="SAM" id="Phobius"/>
    </source>
</evidence>
<dbReference type="EMBL" id="AP019782">
    <property type="protein sequence ID" value="BBL69500.1"/>
    <property type="molecule type" value="Genomic_DNA"/>
</dbReference>
<evidence type="ECO:0000256" key="1">
    <source>
        <dbReference type="SAM" id="MobiDB-lite"/>
    </source>
</evidence>
<dbReference type="Pfam" id="PF14341">
    <property type="entry name" value="PilX_N"/>
    <property type="match status" value="1"/>
</dbReference>
<protein>
    <recommendedName>
        <fullName evidence="3">Type 4 fimbrial biogenesis protein PilX N-terminal domain-containing protein</fullName>
    </recommendedName>
</protein>
<feature type="region of interest" description="Disordered" evidence="1">
    <location>
        <begin position="420"/>
        <end position="442"/>
    </location>
</feature>
<gene>
    <name evidence="4" type="ORF">MoryE10_01060</name>
</gene>
<dbReference type="InterPro" id="IPR025746">
    <property type="entry name" value="PilX_N_dom"/>
</dbReference>
<accession>A0A8D4VKM3</accession>